<evidence type="ECO:0000313" key="2">
    <source>
        <dbReference type="EMBL" id="KAF2710356.1"/>
    </source>
</evidence>
<sequence>MFLVVIIAVAAAEAPRQYLGTHSYSGGDEQTPTESPTLEGVPHSLPIGIMNCLSTPQRLLFGQAVIGGLSNSRQLRRRQRKKDRPDHLFETGGRQYGSFSLSPAQRFALKNTYSFASPSSNSSPMTYPEYVVVSLTTISAKASVNVIPPTETWISNVYPLANSKSVQISGFNLLQPETGHQFTPQIMKYISCGLIPPSPFRTLELFAMTLSWIMWTVSIARDKASRKLYNNQASDGPTGPRDCESIGLDRLIYHPRSRPNPSELSIAMTTYILPAPSVDY</sequence>
<dbReference type="EMBL" id="MU005769">
    <property type="protein sequence ID" value="KAF2710356.1"/>
    <property type="molecule type" value="Genomic_DNA"/>
</dbReference>
<evidence type="ECO:0000313" key="3">
    <source>
        <dbReference type="Proteomes" id="UP000799428"/>
    </source>
</evidence>
<keyword evidence="3" id="KW-1185">Reference proteome</keyword>
<dbReference type="AlphaFoldDB" id="A0A6G1KBW6"/>
<proteinExistence type="predicted"/>
<evidence type="ECO:0000256" key="1">
    <source>
        <dbReference type="SAM" id="MobiDB-lite"/>
    </source>
</evidence>
<reference evidence="2" key="1">
    <citation type="journal article" date="2020" name="Stud. Mycol.">
        <title>101 Dothideomycetes genomes: a test case for predicting lifestyles and emergence of pathogens.</title>
        <authorList>
            <person name="Haridas S."/>
            <person name="Albert R."/>
            <person name="Binder M."/>
            <person name="Bloem J."/>
            <person name="Labutti K."/>
            <person name="Salamov A."/>
            <person name="Andreopoulos B."/>
            <person name="Baker S."/>
            <person name="Barry K."/>
            <person name="Bills G."/>
            <person name="Bluhm B."/>
            <person name="Cannon C."/>
            <person name="Castanera R."/>
            <person name="Culley D."/>
            <person name="Daum C."/>
            <person name="Ezra D."/>
            <person name="Gonzalez J."/>
            <person name="Henrissat B."/>
            <person name="Kuo A."/>
            <person name="Liang C."/>
            <person name="Lipzen A."/>
            <person name="Lutzoni F."/>
            <person name="Magnuson J."/>
            <person name="Mondo S."/>
            <person name="Nolan M."/>
            <person name="Ohm R."/>
            <person name="Pangilinan J."/>
            <person name="Park H.-J."/>
            <person name="Ramirez L."/>
            <person name="Alfaro M."/>
            <person name="Sun H."/>
            <person name="Tritt A."/>
            <person name="Yoshinaga Y."/>
            <person name="Zwiers L.-H."/>
            <person name="Turgeon B."/>
            <person name="Goodwin S."/>
            <person name="Spatafora J."/>
            <person name="Crous P."/>
            <person name="Grigoriev I."/>
        </authorList>
    </citation>
    <scope>NUCLEOTIDE SEQUENCE</scope>
    <source>
        <strain evidence="2">CBS 279.74</strain>
    </source>
</reference>
<dbReference type="Proteomes" id="UP000799428">
    <property type="component" value="Unassembled WGS sequence"/>
</dbReference>
<feature type="region of interest" description="Disordered" evidence="1">
    <location>
        <begin position="72"/>
        <end position="92"/>
    </location>
</feature>
<name>A0A6G1KBW6_9PLEO</name>
<accession>A0A6G1KBW6</accession>
<gene>
    <name evidence="2" type="ORF">K504DRAFT_501628</name>
</gene>
<protein>
    <submittedName>
        <fullName evidence="2">Uncharacterized protein</fullName>
    </submittedName>
</protein>
<organism evidence="2 3">
    <name type="scientific">Pleomassaria siparia CBS 279.74</name>
    <dbReference type="NCBI Taxonomy" id="1314801"/>
    <lineage>
        <taxon>Eukaryota</taxon>
        <taxon>Fungi</taxon>
        <taxon>Dikarya</taxon>
        <taxon>Ascomycota</taxon>
        <taxon>Pezizomycotina</taxon>
        <taxon>Dothideomycetes</taxon>
        <taxon>Pleosporomycetidae</taxon>
        <taxon>Pleosporales</taxon>
        <taxon>Pleomassariaceae</taxon>
        <taxon>Pleomassaria</taxon>
    </lineage>
</organism>